<dbReference type="InterPro" id="IPR036388">
    <property type="entry name" value="WH-like_DNA-bd_sf"/>
</dbReference>
<dbReference type="GO" id="GO:0003677">
    <property type="term" value="F:DNA binding"/>
    <property type="evidence" value="ECO:0007669"/>
    <property type="project" value="UniProtKB-KW"/>
</dbReference>
<protein>
    <submittedName>
        <fullName evidence="5">Transcriptional regulator</fullName>
    </submittedName>
</protein>
<dbReference type="Gene3D" id="1.10.10.10">
    <property type="entry name" value="Winged helix-like DNA-binding domain superfamily/Winged helix DNA-binding domain"/>
    <property type="match status" value="1"/>
</dbReference>
<name>A0A398CMK7_9BACL</name>
<dbReference type="PANTHER" id="PTHR33204">
    <property type="entry name" value="TRANSCRIPTIONAL REGULATOR, MARR FAMILY"/>
    <property type="match status" value="1"/>
</dbReference>
<dbReference type="EMBL" id="QXJM01000037">
    <property type="protein sequence ID" value="RIE03522.1"/>
    <property type="molecule type" value="Genomic_DNA"/>
</dbReference>
<reference evidence="5 6" key="1">
    <citation type="submission" date="2018-09" db="EMBL/GenBank/DDBJ databases">
        <title>Cohnella cavernae sp. nov., isolated from a karst cave.</title>
        <authorList>
            <person name="Zhu H."/>
        </authorList>
    </citation>
    <scope>NUCLEOTIDE SEQUENCE [LARGE SCALE GENOMIC DNA]</scope>
    <source>
        <strain evidence="5 6">K2E09-144</strain>
    </source>
</reference>
<keyword evidence="6" id="KW-1185">Reference proteome</keyword>
<proteinExistence type="predicted"/>
<dbReference type="Proteomes" id="UP000266340">
    <property type="component" value="Unassembled WGS sequence"/>
</dbReference>
<feature type="domain" description="HTH hxlR-type" evidence="4">
    <location>
        <begin position="9"/>
        <end position="109"/>
    </location>
</feature>
<gene>
    <name evidence="5" type="ORF">D3H35_12120</name>
</gene>
<dbReference type="Pfam" id="PF01638">
    <property type="entry name" value="HxlR"/>
    <property type="match status" value="1"/>
</dbReference>
<evidence type="ECO:0000259" key="4">
    <source>
        <dbReference type="PROSITE" id="PS51118"/>
    </source>
</evidence>
<dbReference type="SUPFAM" id="SSF46785">
    <property type="entry name" value="Winged helix' DNA-binding domain"/>
    <property type="match status" value="1"/>
</dbReference>
<organism evidence="5 6">
    <name type="scientific">Cohnella faecalis</name>
    <dbReference type="NCBI Taxonomy" id="2315694"/>
    <lineage>
        <taxon>Bacteria</taxon>
        <taxon>Bacillati</taxon>
        <taxon>Bacillota</taxon>
        <taxon>Bacilli</taxon>
        <taxon>Bacillales</taxon>
        <taxon>Paenibacillaceae</taxon>
        <taxon>Cohnella</taxon>
    </lineage>
</organism>
<evidence type="ECO:0000313" key="5">
    <source>
        <dbReference type="EMBL" id="RIE03522.1"/>
    </source>
</evidence>
<accession>A0A398CMK7</accession>
<dbReference type="InterPro" id="IPR002577">
    <property type="entry name" value="HTH_HxlR"/>
</dbReference>
<keyword evidence="3" id="KW-0804">Transcription</keyword>
<dbReference type="PANTHER" id="PTHR33204:SF18">
    <property type="entry name" value="TRANSCRIPTIONAL REGULATORY PROTEIN"/>
    <property type="match status" value="1"/>
</dbReference>
<dbReference type="PROSITE" id="PS51118">
    <property type="entry name" value="HTH_HXLR"/>
    <property type="match status" value="1"/>
</dbReference>
<evidence type="ECO:0000256" key="3">
    <source>
        <dbReference type="ARBA" id="ARBA00023163"/>
    </source>
</evidence>
<keyword evidence="1" id="KW-0805">Transcription regulation</keyword>
<evidence type="ECO:0000256" key="2">
    <source>
        <dbReference type="ARBA" id="ARBA00023125"/>
    </source>
</evidence>
<dbReference type="AlphaFoldDB" id="A0A398CMK7"/>
<comment type="caution">
    <text evidence="5">The sequence shown here is derived from an EMBL/GenBank/DDBJ whole genome shotgun (WGS) entry which is preliminary data.</text>
</comment>
<dbReference type="OrthoDB" id="9791143at2"/>
<evidence type="ECO:0000256" key="1">
    <source>
        <dbReference type="ARBA" id="ARBA00023015"/>
    </source>
</evidence>
<dbReference type="InterPro" id="IPR036390">
    <property type="entry name" value="WH_DNA-bd_sf"/>
</dbReference>
<evidence type="ECO:0000313" key="6">
    <source>
        <dbReference type="Proteomes" id="UP000266340"/>
    </source>
</evidence>
<sequence length="116" mass="13377">MNEQQQSVCLNRLHRVLDLFGGKWSFEVIAQLYNGSRRYHQLQQALESISSKALSDTLRRLESGGIVKRTVYATTPVTVEYSLTPQGFDFRRVISEMNDWAAKWLPNEEEVSSVRL</sequence>
<keyword evidence="2" id="KW-0238">DNA-binding</keyword>